<accession>G3G9Y4</accession>
<evidence type="ECO:0000313" key="2">
    <source>
        <dbReference type="EMBL" id="AEO18262.1"/>
    </source>
</evidence>
<protein>
    <submittedName>
        <fullName evidence="2">Chemokine-binding protein</fullName>
    </submittedName>
</protein>
<sequence>MKACVLLLVLLGAFTNAAPASRNYLHLDSADKELFCLTHEEVYAKFRLQMRVGIRHSPLYEPSNMCMLDLESTNLESEYMSVASAEAAGINISVALDLENVQIPFSYVGIGFNPFSKYLYMNVSSWSPWDQLTEDLSKNNSWGIKQLMESQKLFIQVGCDHQKFPEEPTLRPTPSPRTTPSQINTTPDLDEEEEEYEDIIPTPADVNVNRKRNPAQLDFSLITDPRCVESVDLHVELKDACIAYKHKSPLMLRGQYGDGDEVRKEIKGLSNSYNTCSLNLNPDSN</sequence>
<dbReference type="Pfam" id="PF02250">
    <property type="entry name" value="Orthopox_35kD"/>
    <property type="match status" value="1"/>
</dbReference>
<reference evidence="2" key="1">
    <citation type="journal article" date="2011" name="Virus Res.">
        <title>Analysis of deletion within the reindeer pseudocowpoxvirus genome.</title>
        <authorList>
            <person name="Hautaniemi M."/>
            <person name="Vaccari F."/>
            <person name="Scagliarini A."/>
            <person name="Laaksonen S."/>
            <person name="Huovilainen A."/>
            <person name="McInnes C.J."/>
        </authorList>
    </citation>
    <scope>NUCLEOTIDE SEQUENCE</scope>
    <source>
        <strain evidence="2">IT1303/05</strain>
    </source>
</reference>
<gene>
    <name evidence="2" type="primary">ORF112</name>
</gene>
<organism evidence="2">
    <name type="scientific">Pseudocowpox virus</name>
    <dbReference type="NCBI Taxonomy" id="129726"/>
    <lineage>
        <taxon>Viruses</taxon>
        <taxon>Varidnaviria</taxon>
        <taxon>Bamfordvirae</taxon>
        <taxon>Nucleocytoviricota</taxon>
        <taxon>Pokkesviricetes</taxon>
        <taxon>Chitovirales</taxon>
        <taxon>Poxviridae</taxon>
        <taxon>Chordopoxvirinae</taxon>
        <taxon>Parapoxvirus</taxon>
        <taxon>Parapoxvirus pseudocowpox</taxon>
    </lineage>
</organism>
<dbReference type="InterPro" id="IPR003184">
    <property type="entry name" value="Orthopox_35kDa"/>
</dbReference>
<dbReference type="InterPro" id="IPR036540">
    <property type="entry name" value="Pox_vCCI-like_sf"/>
</dbReference>
<dbReference type="Gene3D" id="2.60.240.10">
    <property type="entry name" value="Major secreted virus protein"/>
    <property type="match status" value="1"/>
</dbReference>
<dbReference type="EMBL" id="JF800906">
    <property type="protein sequence ID" value="AEO18262.1"/>
    <property type="molecule type" value="Genomic_DNA"/>
</dbReference>
<dbReference type="SUPFAM" id="SSF49889">
    <property type="entry name" value="Soluble secreted chemokine inhibitor, VCCI"/>
    <property type="match status" value="1"/>
</dbReference>
<name>G3G9Y4_9POXV</name>
<proteinExistence type="predicted"/>
<evidence type="ECO:0000256" key="1">
    <source>
        <dbReference type="SAM" id="MobiDB-lite"/>
    </source>
</evidence>
<feature type="region of interest" description="Disordered" evidence="1">
    <location>
        <begin position="166"/>
        <end position="191"/>
    </location>
</feature>